<evidence type="ECO:0000256" key="2">
    <source>
        <dbReference type="ARBA" id="ARBA00022801"/>
    </source>
</evidence>
<dbReference type="GO" id="GO:0005737">
    <property type="term" value="C:cytoplasm"/>
    <property type="evidence" value="ECO:0007669"/>
    <property type="project" value="TreeGrafter"/>
</dbReference>
<dbReference type="GO" id="GO:0046872">
    <property type="term" value="F:metal ion binding"/>
    <property type="evidence" value="ECO:0007669"/>
    <property type="project" value="UniProtKB-KW"/>
</dbReference>
<dbReference type="Proteomes" id="UP000019113">
    <property type="component" value="Unassembled WGS sequence"/>
</dbReference>
<evidence type="ECO:0000313" key="5">
    <source>
        <dbReference type="Proteomes" id="UP000019113"/>
    </source>
</evidence>
<feature type="domain" description="Sulfatase N-terminal" evidence="3">
    <location>
        <begin position="221"/>
        <end position="419"/>
    </location>
</feature>
<dbReference type="EMBL" id="AVBC01000035">
    <property type="protein sequence ID" value="ERL51035.1"/>
    <property type="molecule type" value="Genomic_DNA"/>
</dbReference>
<name>W1N7Z7_9GAMM</name>
<keyword evidence="1" id="KW-0479">Metal-binding</keyword>
<keyword evidence="5" id="KW-1185">Reference proteome</keyword>
<accession>W1N7Z7</accession>
<dbReference type="PATRIC" id="fig|1178482.3.peg.2613"/>
<dbReference type="STRING" id="1178482.AR456_00210"/>
<gene>
    <name evidence="4" type="ORF">BJB45_20805</name>
</gene>
<proteinExistence type="predicted"/>
<evidence type="ECO:0000313" key="4">
    <source>
        <dbReference type="EMBL" id="ERL51035.1"/>
    </source>
</evidence>
<dbReference type="eggNOG" id="COG3119">
    <property type="taxonomic scope" value="Bacteria"/>
</dbReference>
<protein>
    <recommendedName>
        <fullName evidence="3">Sulfatase N-terminal domain-containing protein</fullName>
    </recommendedName>
</protein>
<dbReference type="InterPro" id="IPR017850">
    <property type="entry name" value="Alkaline_phosphatase_core_sf"/>
</dbReference>
<evidence type="ECO:0000259" key="3">
    <source>
        <dbReference type="Pfam" id="PF00884"/>
    </source>
</evidence>
<organism evidence="4 5">
    <name type="scientific">Halomonas huangheensis</name>
    <dbReference type="NCBI Taxonomy" id="1178482"/>
    <lineage>
        <taxon>Bacteria</taxon>
        <taxon>Pseudomonadati</taxon>
        <taxon>Pseudomonadota</taxon>
        <taxon>Gammaproteobacteria</taxon>
        <taxon>Oceanospirillales</taxon>
        <taxon>Halomonadaceae</taxon>
        <taxon>Halomonas</taxon>
    </lineage>
</organism>
<sequence>MNKRPNFLFIITDQQRADHLGCAGNPVLKTPHIDSIAARGTRFSHFHAASPLCMPARATLMTGRMPSSHRLRGNGMPLSTDATTVTELLKESGYRTALIGKCHLQSMMSEAAIEQREPRNPHLAPPPEFLEEAFKPHAAEGPYDQELEVRWESIPAHEIKLPYYGFEHVDLCINHGDLAHGHYGRWLKEQHPDPTSLRGPENALPADIIAPEAWRTRMPVELYSSTYVADRTIDHLKQLAASNDDKPFFLQCSFPDPHHPFTPPGEYFDLYRPEDVELPPSFHQPLDDAIPQVRHVRELLDAGKRDIDIGFAFAVNEAEARQAIALTYGMIALIDDSVGRILATLKELGMDDNTIIIYTSDHGDFMGDHRLLLKGPLHYRGVTQVPFIWSDPTLTPEGSVYDKVSSSVDFVPTVLERAGLQPFNGIQGKSLLGAISGNQQAIHESVLIEEENQRNLFGEQYPPRARTLVDESFRVSIYNNDGWGELYDLKNDPWEMKNLWHHPDYAQHKSLMLEKLARKMLNMSDRSPFPTMRA</sequence>
<dbReference type="RefSeq" id="WP_021819565.1">
    <property type="nucleotide sequence ID" value="NZ_AVBC01000035.1"/>
</dbReference>
<dbReference type="SUPFAM" id="SSF53649">
    <property type="entry name" value="Alkaline phosphatase-like"/>
    <property type="match status" value="1"/>
</dbReference>
<reference evidence="4 5" key="1">
    <citation type="submission" date="2013-08" db="EMBL/GenBank/DDBJ databases">
        <title>draft genome of Halomonas huanghegensis, strain BJGMM-B45T.</title>
        <authorList>
            <person name="Miao C."/>
            <person name="Wan Y."/>
            <person name="Jin W."/>
        </authorList>
    </citation>
    <scope>NUCLEOTIDE SEQUENCE [LARGE SCALE GENOMIC DNA]</scope>
    <source>
        <strain evidence="4 5">BJGMM-B45</strain>
    </source>
</reference>
<keyword evidence="2" id="KW-0378">Hydrolase</keyword>
<feature type="domain" description="Sulfatase N-terminal" evidence="3">
    <location>
        <begin position="5"/>
        <end position="105"/>
    </location>
</feature>
<dbReference type="InterPro" id="IPR000917">
    <property type="entry name" value="Sulfatase_N"/>
</dbReference>
<comment type="caution">
    <text evidence="4">The sequence shown here is derived from an EMBL/GenBank/DDBJ whole genome shotgun (WGS) entry which is preliminary data.</text>
</comment>
<dbReference type="Pfam" id="PF00884">
    <property type="entry name" value="Sulfatase"/>
    <property type="match status" value="2"/>
</dbReference>
<dbReference type="AlphaFoldDB" id="W1N7Z7"/>
<dbReference type="PANTHER" id="PTHR45953">
    <property type="entry name" value="IDURONATE 2-SULFATASE"/>
    <property type="match status" value="1"/>
</dbReference>
<dbReference type="Gene3D" id="3.40.720.10">
    <property type="entry name" value="Alkaline Phosphatase, subunit A"/>
    <property type="match status" value="1"/>
</dbReference>
<dbReference type="PANTHER" id="PTHR45953:SF1">
    <property type="entry name" value="IDURONATE 2-SULFATASE"/>
    <property type="match status" value="1"/>
</dbReference>
<dbReference type="GO" id="GO:0008484">
    <property type="term" value="F:sulfuric ester hydrolase activity"/>
    <property type="evidence" value="ECO:0007669"/>
    <property type="project" value="TreeGrafter"/>
</dbReference>
<evidence type="ECO:0000256" key="1">
    <source>
        <dbReference type="ARBA" id="ARBA00022723"/>
    </source>
</evidence>